<evidence type="ECO:0008006" key="5">
    <source>
        <dbReference type="Google" id="ProtNLM"/>
    </source>
</evidence>
<dbReference type="RefSeq" id="WP_344113099.1">
    <property type="nucleotide sequence ID" value="NZ_BAAANE010000007.1"/>
</dbReference>
<feature type="coiled-coil region" evidence="1">
    <location>
        <begin position="147"/>
        <end position="197"/>
    </location>
</feature>
<evidence type="ECO:0000313" key="3">
    <source>
        <dbReference type="EMBL" id="GAA1644427.1"/>
    </source>
</evidence>
<dbReference type="EMBL" id="BAAANE010000007">
    <property type="protein sequence ID" value="GAA1644427.1"/>
    <property type="molecule type" value="Genomic_DNA"/>
</dbReference>
<dbReference type="PANTHER" id="PTHR32309:SF13">
    <property type="entry name" value="FERRIC ENTEROBACTIN TRANSPORT PROTEIN FEPE"/>
    <property type="match status" value="1"/>
</dbReference>
<organism evidence="3 4">
    <name type="scientific">Kribbella alba</name>
    <dbReference type="NCBI Taxonomy" id="190197"/>
    <lineage>
        <taxon>Bacteria</taxon>
        <taxon>Bacillati</taxon>
        <taxon>Actinomycetota</taxon>
        <taxon>Actinomycetes</taxon>
        <taxon>Propionibacteriales</taxon>
        <taxon>Kribbellaceae</taxon>
        <taxon>Kribbella</taxon>
    </lineage>
</organism>
<gene>
    <name evidence="3" type="ORF">GCM10009744_38810</name>
</gene>
<proteinExistence type="predicted"/>
<keyword evidence="1" id="KW-0175">Coiled coil</keyword>
<comment type="caution">
    <text evidence="3">The sequence shown here is derived from an EMBL/GenBank/DDBJ whole genome shotgun (WGS) entry which is preliminary data.</text>
</comment>
<keyword evidence="2" id="KW-0812">Transmembrane</keyword>
<sequence length="419" mass="44099">MTIEEMFRRIVRAHLGIILVCILLPVAVAIGLHADKPAVSLASIRLQALSGAPKSATEAEGISSRVLALATTPSVLEASLKEAGVQRGVVDFAATHVAAQRLGESSIVELSVTDHDPLAAAKIVSALADRVALFMNNGDRAVFNDAKAKLDKEVQDAAAHRDKLADQLRGIADINARANLQTQIQSADQLLAQLTSQRSTLVVADATRDIVVQIGTKPEVVQVKSALLPQAALAVLLGLILGLTAAAILETTRPRVASVRALAHLLHAPVLGKSTEEIGSLRNTMALAARRQGVDAVVLMGADESDTDTVSQLLFALSGFSSTPRKLRSTSSSPAGIDESGSGVFELDADEGVPFANVRFTGLSAVTPQDEMTAGVVVISAGTVLLRRLDDLDDVLKAVRWPVLGIVKGPARRRFGRFL</sequence>
<dbReference type="PANTHER" id="PTHR32309">
    <property type="entry name" value="TYROSINE-PROTEIN KINASE"/>
    <property type="match status" value="1"/>
</dbReference>
<feature type="transmembrane region" description="Helical" evidence="2">
    <location>
        <begin position="227"/>
        <end position="249"/>
    </location>
</feature>
<keyword evidence="4" id="KW-1185">Reference proteome</keyword>
<accession>A0ABN2FGR0</accession>
<dbReference type="Proteomes" id="UP001501319">
    <property type="component" value="Unassembled WGS sequence"/>
</dbReference>
<keyword evidence="2" id="KW-0472">Membrane</keyword>
<protein>
    <recommendedName>
        <fullName evidence="5">Polysaccharide chain length determinant N-terminal domain-containing protein</fullName>
    </recommendedName>
</protein>
<evidence type="ECO:0000256" key="1">
    <source>
        <dbReference type="SAM" id="Coils"/>
    </source>
</evidence>
<keyword evidence="2" id="KW-1133">Transmembrane helix</keyword>
<evidence type="ECO:0000313" key="4">
    <source>
        <dbReference type="Proteomes" id="UP001501319"/>
    </source>
</evidence>
<name>A0ABN2FGR0_9ACTN</name>
<dbReference type="InterPro" id="IPR050445">
    <property type="entry name" value="Bact_polysacc_biosynth/exp"/>
</dbReference>
<reference evidence="3 4" key="1">
    <citation type="journal article" date="2019" name="Int. J. Syst. Evol. Microbiol.">
        <title>The Global Catalogue of Microorganisms (GCM) 10K type strain sequencing project: providing services to taxonomists for standard genome sequencing and annotation.</title>
        <authorList>
            <consortium name="The Broad Institute Genomics Platform"/>
            <consortium name="The Broad Institute Genome Sequencing Center for Infectious Disease"/>
            <person name="Wu L."/>
            <person name="Ma J."/>
        </authorList>
    </citation>
    <scope>NUCLEOTIDE SEQUENCE [LARGE SCALE GENOMIC DNA]</scope>
    <source>
        <strain evidence="3 4">JCM 14306</strain>
    </source>
</reference>
<evidence type="ECO:0000256" key="2">
    <source>
        <dbReference type="SAM" id="Phobius"/>
    </source>
</evidence>